<evidence type="ECO:0000313" key="10">
    <source>
        <dbReference type="Proteomes" id="UP000267342"/>
    </source>
</evidence>
<dbReference type="Pfam" id="PF13727">
    <property type="entry name" value="CoA_binding_3"/>
    <property type="match status" value="1"/>
</dbReference>
<dbReference type="Gene3D" id="3.40.50.720">
    <property type="entry name" value="NAD(P)-binding Rossmann-like Domain"/>
    <property type="match status" value="1"/>
</dbReference>
<dbReference type="GO" id="GO:0016780">
    <property type="term" value="F:phosphotransferase activity, for other substituted phosphate groups"/>
    <property type="evidence" value="ECO:0007669"/>
    <property type="project" value="TreeGrafter"/>
</dbReference>
<dbReference type="NCBIfam" id="TIGR03025">
    <property type="entry name" value="EPS_sugtrans"/>
    <property type="match status" value="1"/>
</dbReference>
<dbReference type="AlphaFoldDB" id="A0A348HGL7"/>
<keyword evidence="10" id="KW-1185">Reference proteome</keyword>
<dbReference type="PANTHER" id="PTHR30576">
    <property type="entry name" value="COLANIC BIOSYNTHESIS UDP-GLUCOSE LIPID CARRIER TRANSFERASE"/>
    <property type="match status" value="1"/>
</dbReference>
<keyword evidence="6 7" id="KW-0472">Membrane</keyword>
<sequence length="376" mass="43378">MRGYIIWGISILVVLFFFDLNEKFVREWLLYWGGIAFFLTLIARALAYSVYRCVIQKQKYKVLLIGNYTYCDQVAQALRQDQYSEFEVSRVLVRESDSDAAALLGWNTYSMASLQELNIDEDEVWICLPISLGDQVAPIVDALDKMSLNIRFMPGMQELRLINYKPSTFSGVRLLDISCSPMTKSKRCIKRLEDIVLSSLIIVMIFPVLLLVALGVKLSSQGPIFYRQTRVSWNNRNFGMLKFRSMPVDSEKSKVVWGNAKNKDITPFGKFIRKASLDELPQFLNVLKGDMSIVGPRPERDIFVKKFGEEIPGYMQKHMVKAGITGWAQIHGLRGDTSLERRVEYDLWYIENWSLWLDIKIIFMTFFKVISDKSAS</sequence>
<reference evidence="9 10" key="1">
    <citation type="submission" date="2018-09" db="EMBL/GenBank/DDBJ databases">
        <title>Zymobacter palmae IAM14233 (=T109) whole genome analysis.</title>
        <authorList>
            <person name="Yanase H."/>
        </authorList>
    </citation>
    <scope>NUCLEOTIDE SEQUENCE [LARGE SCALE GENOMIC DNA]</scope>
    <source>
        <strain evidence="9 10">IAM14233</strain>
    </source>
</reference>
<protein>
    <submittedName>
        <fullName evidence="9">Sugar transferase family protein</fullName>
    </submittedName>
</protein>
<dbReference type="Pfam" id="PF02397">
    <property type="entry name" value="Bac_transf"/>
    <property type="match status" value="1"/>
</dbReference>
<evidence type="ECO:0000256" key="1">
    <source>
        <dbReference type="ARBA" id="ARBA00004141"/>
    </source>
</evidence>
<keyword evidence="4 7" id="KW-0812">Transmembrane</keyword>
<name>A0A348HGL7_9GAMM</name>
<dbReference type="KEGG" id="zpl:ZBT109_2023"/>
<dbReference type="STRING" id="1123510.GCA_000620025_01182"/>
<dbReference type="PANTHER" id="PTHR30576:SF0">
    <property type="entry name" value="UNDECAPRENYL-PHOSPHATE N-ACETYLGALACTOSAMINYL 1-PHOSPHATE TRANSFERASE-RELATED"/>
    <property type="match status" value="1"/>
</dbReference>
<evidence type="ECO:0000256" key="3">
    <source>
        <dbReference type="ARBA" id="ARBA00022679"/>
    </source>
</evidence>
<evidence type="ECO:0000313" key="9">
    <source>
        <dbReference type="EMBL" id="BBG30769.1"/>
    </source>
</evidence>
<comment type="similarity">
    <text evidence="2">Belongs to the bacterial sugar transferase family.</text>
</comment>
<accession>A0A348HGL7</accession>
<gene>
    <name evidence="9" type="ORF">ZBT109_2023</name>
</gene>
<evidence type="ECO:0000256" key="6">
    <source>
        <dbReference type="ARBA" id="ARBA00023136"/>
    </source>
</evidence>
<comment type="subcellular location">
    <subcellularLocation>
        <location evidence="1">Membrane</location>
        <topology evidence="1">Multi-pass membrane protein</topology>
    </subcellularLocation>
</comment>
<proteinExistence type="inferred from homology"/>
<dbReference type="InterPro" id="IPR017475">
    <property type="entry name" value="EPS_sugar_tfrase"/>
</dbReference>
<evidence type="ECO:0000256" key="4">
    <source>
        <dbReference type="ARBA" id="ARBA00022692"/>
    </source>
</evidence>
<evidence type="ECO:0000256" key="5">
    <source>
        <dbReference type="ARBA" id="ARBA00022989"/>
    </source>
</evidence>
<organism evidence="9 10">
    <name type="scientific">Zymobacter palmae</name>
    <dbReference type="NCBI Taxonomy" id="33074"/>
    <lineage>
        <taxon>Bacteria</taxon>
        <taxon>Pseudomonadati</taxon>
        <taxon>Pseudomonadota</taxon>
        <taxon>Gammaproteobacteria</taxon>
        <taxon>Oceanospirillales</taxon>
        <taxon>Halomonadaceae</taxon>
        <taxon>Zymobacter group</taxon>
        <taxon>Zymobacter</taxon>
    </lineage>
</organism>
<dbReference type="Proteomes" id="UP000267342">
    <property type="component" value="Chromosome"/>
</dbReference>
<evidence type="ECO:0000256" key="7">
    <source>
        <dbReference type="SAM" id="Phobius"/>
    </source>
</evidence>
<keyword evidence="3 9" id="KW-0808">Transferase</keyword>
<keyword evidence="5 7" id="KW-1133">Transmembrane helix</keyword>
<dbReference type="InterPro" id="IPR003362">
    <property type="entry name" value="Bact_transf"/>
</dbReference>
<evidence type="ECO:0000256" key="2">
    <source>
        <dbReference type="ARBA" id="ARBA00006464"/>
    </source>
</evidence>
<feature type="transmembrane region" description="Helical" evidence="7">
    <location>
        <begin position="28"/>
        <end position="51"/>
    </location>
</feature>
<evidence type="ECO:0000259" key="8">
    <source>
        <dbReference type="Pfam" id="PF02397"/>
    </source>
</evidence>
<feature type="domain" description="Bacterial sugar transferase" evidence="8">
    <location>
        <begin position="190"/>
        <end position="370"/>
    </location>
</feature>
<feature type="transmembrane region" description="Helical" evidence="7">
    <location>
        <begin position="5"/>
        <end position="22"/>
    </location>
</feature>
<feature type="transmembrane region" description="Helical" evidence="7">
    <location>
        <begin position="195"/>
        <end position="216"/>
    </location>
</feature>
<dbReference type="GO" id="GO:0016020">
    <property type="term" value="C:membrane"/>
    <property type="evidence" value="ECO:0007669"/>
    <property type="project" value="UniProtKB-SubCell"/>
</dbReference>
<dbReference type="EMBL" id="AP018933">
    <property type="protein sequence ID" value="BBG30769.1"/>
    <property type="molecule type" value="Genomic_DNA"/>
</dbReference>